<sequence length="221" mass="24504">MSDGTSPEASYLHESESQYWDFGYDSYGDDDQHDDNGQPSDQHSRKEAWIMIERPRASSQTTNDGQGALTEPKPSIQIRLQFDDEGADVEDANVEEGHDEDNAGSVNDYEEEGEYIGDVDDGVDAIEGIRDMDQALRGSEDDTRPLRDNGDDRDVRVHQDQRYSTVINLSTHDLDSPSDASLITVASFVGRGARARCILTSDWLATSNFGGRAIYNRGCDT</sequence>
<feature type="compositionally biased region" description="Acidic residues" evidence="1">
    <location>
        <begin position="108"/>
        <end position="121"/>
    </location>
</feature>
<dbReference type="AlphaFoldDB" id="W2VW94"/>
<evidence type="ECO:0000256" key="1">
    <source>
        <dbReference type="SAM" id="MobiDB-lite"/>
    </source>
</evidence>
<protein>
    <submittedName>
        <fullName evidence="2">Uncharacterized protein</fullName>
    </submittedName>
</protein>
<evidence type="ECO:0000313" key="3">
    <source>
        <dbReference type="Proteomes" id="UP000018958"/>
    </source>
</evidence>
<proteinExistence type="predicted"/>
<gene>
    <name evidence="2" type="ORF">F441_20388</name>
</gene>
<organism evidence="2 3">
    <name type="scientific">Phytophthora nicotianae CJ01A1</name>
    <dbReference type="NCBI Taxonomy" id="1317063"/>
    <lineage>
        <taxon>Eukaryota</taxon>
        <taxon>Sar</taxon>
        <taxon>Stramenopiles</taxon>
        <taxon>Oomycota</taxon>
        <taxon>Peronosporomycetes</taxon>
        <taxon>Peronosporales</taxon>
        <taxon>Peronosporaceae</taxon>
        <taxon>Phytophthora</taxon>
    </lineage>
</organism>
<dbReference type="EMBL" id="ANIX01004037">
    <property type="protein sequence ID" value="ETP02572.1"/>
    <property type="molecule type" value="Genomic_DNA"/>
</dbReference>
<feature type="region of interest" description="Disordered" evidence="1">
    <location>
        <begin position="1"/>
        <end position="76"/>
    </location>
</feature>
<name>W2VW94_PHYNI</name>
<feature type="region of interest" description="Disordered" evidence="1">
    <location>
        <begin position="93"/>
        <end position="121"/>
    </location>
</feature>
<evidence type="ECO:0000313" key="2">
    <source>
        <dbReference type="EMBL" id="ETP02572.1"/>
    </source>
</evidence>
<dbReference type="Proteomes" id="UP000018958">
    <property type="component" value="Unassembled WGS sequence"/>
</dbReference>
<reference evidence="2 3" key="1">
    <citation type="submission" date="2013-11" db="EMBL/GenBank/DDBJ databases">
        <title>The Genome Sequence of Phytophthora parasitica CJ01A1.</title>
        <authorList>
            <consortium name="The Broad Institute Genomics Platform"/>
            <person name="Russ C."/>
            <person name="Tyler B."/>
            <person name="Panabieres F."/>
            <person name="Shan W."/>
            <person name="Tripathy S."/>
            <person name="Grunwald N."/>
            <person name="Machado M."/>
            <person name="Johnson C.S."/>
            <person name="Walker B."/>
            <person name="Young S.K."/>
            <person name="Zeng Q."/>
            <person name="Gargeya S."/>
            <person name="Fitzgerald M."/>
            <person name="Haas B."/>
            <person name="Abouelleil A."/>
            <person name="Allen A.W."/>
            <person name="Alvarado L."/>
            <person name="Arachchi H.M."/>
            <person name="Berlin A.M."/>
            <person name="Chapman S.B."/>
            <person name="Gainer-Dewar J."/>
            <person name="Goldberg J."/>
            <person name="Griggs A."/>
            <person name="Gujja S."/>
            <person name="Hansen M."/>
            <person name="Howarth C."/>
            <person name="Imamovic A."/>
            <person name="Ireland A."/>
            <person name="Larimer J."/>
            <person name="McCowan C."/>
            <person name="Murphy C."/>
            <person name="Pearson M."/>
            <person name="Poon T.W."/>
            <person name="Priest M."/>
            <person name="Roberts A."/>
            <person name="Saif S."/>
            <person name="Shea T."/>
            <person name="Sisk P."/>
            <person name="Sykes S."/>
            <person name="Wortman J."/>
            <person name="Nusbaum C."/>
            <person name="Birren B."/>
        </authorList>
    </citation>
    <scope>NUCLEOTIDE SEQUENCE [LARGE SCALE GENOMIC DNA]</scope>
    <source>
        <strain evidence="2 3">CJ01A1</strain>
    </source>
</reference>
<feature type="compositionally biased region" description="Basic and acidic residues" evidence="1">
    <location>
        <begin position="42"/>
        <end position="56"/>
    </location>
</feature>
<comment type="caution">
    <text evidence="2">The sequence shown here is derived from an EMBL/GenBank/DDBJ whole genome shotgun (WGS) entry which is preliminary data.</text>
</comment>
<accession>W2VW94</accession>